<gene>
    <name evidence="7" type="ORF">TZ94_00683</name>
</gene>
<name>A0A0F2E1R0_9STRE</name>
<keyword evidence="3 6" id="KW-0812">Transmembrane</keyword>
<feature type="transmembrane region" description="Helical" evidence="6">
    <location>
        <begin position="134"/>
        <end position="150"/>
    </location>
</feature>
<dbReference type="InterPro" id="IPR002797">
    <property type="entry name" value="Polysacc_synth"/>
</dbReference>
<comment type="subcellular location">
    <subcellularLocation>
        <location evidence="1">Cell membrane</location>
        <topology evidence="1">Multi-pass membrane protein</topology>
    </subcellularLocation>
</comment>
<feature type="transmembrane region" description="Helical" evidence="6">
    <location>
        <begin position="311"/>
        <end position="333"/>
    </location>
</feature>
<evidence type="ECO:0000256" key="6">
    <source>
        <dbReference type="SAM" id="Phobius"/>
    </source>
</evidence>
<keyword evidence="4 6" id="KW-1133">Transmembrane helix</keyword>
<organism evidence="7 8">
    <name type="scientific">Streptococcus infantis</name>
    <dbReference type="NCBI Taxonomy" id="68892"/>
    <lineage>
        <taxon>Bacteria</taxon>
        <taxon>Bacillati</taxon>
        <taxon>Bacillota</taxon>
        <taxon>Bacilli</taxon>
        <taxon>Lactobacillales</taxon>
        <taxon>Streptococcaceae</taxon>
        <taxon>Streptococcus</taxon>
    </lineage>
</organism>
<feature type="transmembrane region" description="Helical" evidence="6">
    <location>
        <begin position="404"/>
        <end position="423"/>
    </location>
</feature>
<sequence>MALECDIILVSSLEYKKENFMKNIKVNALASLLVNILNIVFPLITNPYLTRILSKSNYGYFNTANTWASFVIPLAAFGIYNYGIRAISKVKDDNKKINYVFSKLFYISLITSILTTAIYFLFIHFDTSIINLKILYYILGVQALFQFLNIEWMNEAYENYSFILYKTLVIRIGMLVSIFTFVKTPDDIVPYATIMSVTTIINYLLSFLWIKREVSFVKIEFIELLKSSKPLLTMLLLANANMLYTLLDRMFITKGPDENFISYYTIASSIVMLIASVLSGAINVSIPRLGYYLGKKDFISYKNLVNQGASLFYFLMVPTSIGIMVLGTYATVIYSSEKYLEAGIVTSVFAFRTIIWAIELILGKQIIFINDHENRLTAFYFIGGGANVILNSLLLFNNIFTPEYYIGTTIIAESIVVLLEIRFIQKHKLLDLREIFTTLARYTIVSLGFIPIYYVFKTLFQVHSYEVTMKMISMVLSTIVACGIYYAITLFIIKDKTLHYALDLVRAKIKRS</sequence>
<feature type="transmembrane region" description="Helical" evidence="6">
    <location>
        <begin position="264"/>
        <end position="290"/>
    </location>
</feature>
<protein>
    <submittedName>
        <fullName evidence="7">Polysaccharide biosynthesis protein</fullName>
    </submittedName>
</protein>
<feature type="transmembrane region" description="Helical" evidence="6">
    <location>
        <begin position="471"/>
        <end position="493"/>
    </location>
</feature>
<feature type="transmembrane region" description="Helical" evidence="6">
    <location>
        <begin position="104"/>
        <end position="122"/>
    </location>
</feature>
<keyword evidence="5 6" id="KW-0472">Membrane</keyword>
<feature type="transmembrane region" description="Helical" evidence="6">
    <location>
        <begin position="339"/>
        <end position="358"/>
    </location>
</feature>
<evidence type="ECO:0000256" key="1">
    <source>
        <dbReference type="ARBA" id="ARBA00004651"/>
    </source>
</evidence>
<feature type="transmembrane region" description="Helical" evidence="6">
    <location>
        <begin position="26"/>
        <end position="44"/>
    </location>
</feature>
<evidence type="ECO:0000313" key="7">
    <source>
        <dbReference type="EMBL" id="KJQ76185.1"/>
    </source>
</evidence>
<dbReference type="PATRIC" id="fig|28037.216.peg.660"/>
<feature type="transmembrane region" description="Helical" evidence="6">
    <location>
        <begin position="162"/>
        <end position="182"/>
    </location>
</feature>
<evidence type="ECO:0000256" key="5">
    <source>
        <dbReference type="ARBA" id="ARBA00023136"/>
    </source>
</evidence>
<evidence type="ECO:0000313" key="8">
    <source>
        <dbReference type="Proteomes" id="UP000033489"/>
    </source>
</evidence>
<evidence type="ECO:0000256" key="4">
    <source>
        <dbReference type="ARBA" id="ARBA00022989"/>
    </source>
</evidence>
<dbReference type="PANTHER" id="PTHR30250">
    <property type="entry name" value="PST FAMILY PREDICTED COLANIC ACID TRANSPORTER"/>
    <property type="match status" value="1"/>
</dbReference>
<dbReference type="InterPro" id="IPR050833">
    <property type="entry name" value="Poly_Biosynth_Transport"/>
</dbReference>
<dbReference type="PANTHER" id="PTHR30250:SF11">
    <property type="entry name" value="O-ANTIGEN TRANSPORTER-RELATED"/>
    <property type="match status" value="1"/>
</dbReference>
<feature type="transmembrane region" description="Helical" evidence="6">
    <location>
        <begin position="64"/>
        <end position="83"/>
    </location>
</feature>
<feature type="transmembrane region" description="Helical" evidence="6">
    <location>
        <begin position="378"/>
        <end position="398"/>
    </location>
</feature>
<proteinExistence type="predicted"/>
<dbReference type="AlphaFoldDB" id="A0A0F2E1R0"/>
<feature type="transmembrane region" description="Helical" evidence="6">
    <location>
        <begin position="435"/>
        <end position="456"/>
    </location>
</feature>
<feature type="transmembrane region" description="Helical" evidence="6">
    <location>
        <begin position="231"/>
        <end position="252"/>
    </location>
</feature>
<dbReference type="Proteomes" id="UP000033489">
    <property type="component" value="Unassembled WGS sequence"/>
</dbReference>
<reference evidence="7 8" key="1">
    <citation type="submission" date="2015-02" db="EMBL/GenBank/DDBJ databases">
        <title>Evolution of amylase-binding proteins of oral streptococcal species.</title>
        <authorList>
            <person name="Haase E.M."/>
        </authorList>
    </citation>
    <scope>NUCLEOTIDE SEQUENCE [LARGE SCALE GENOMIC DNA]</scope>
    <source>
        <strain evidence="7 8">UC921A</strain>
    </source>
</reference>
<evidence type="ECO:0000256" key="3">
    <source>
        <dbReference type="ARBA" id="ARBA00022692"/>
    </source>
</evidence>
<dbReference type="EMBL" id="JYGT01000007">
    <property type="protein sequence ID" value="KJQ76185.1"/>
    <property type="molecule type" value="Genomic_DNA"/>
</dbReference>
<evidence type="ECO:0000256" key="2">
    <source>
        <dbReference type="ARBA" id="ARBA00022475"/>
    </source>
</evidence>
<feature type="transmembrane region" description="Helical" evidence="6">
    <location>
        <begin position="188"/>
        <end position="210"/>
    </location>
</feature>
<comment type="caution">
    <text evidence="7">The sequence shown here is derived from an EMBL/GenBank/DDBJ whole genome shotgun (WGS) entry which is preliminary data.</text>
</comment>
<dbReference type="Pfam" id="PF01943">
    <property type="entry name" value="Polysacc_synt"/>
    <property type="match status" value="1"/>
</dbReference>
<keyword evidence="2" id="KW-1003">Cell membrane</keyword>
<accession>A0A0F2E1R0</accession>
<dbReference type="GO" id="GO:0005886">
    <property type="term" value="C:plasma membrane"/>
    <property type="evidence" value="ECO:0007669"/>
    <property type="project" value="UniProtKB-SubCell"/>
</dbReference>